<keyword evidence="4" id="KW-1185">Reference proteome</keyword>
<dbReference type="Pfam" id="PF07859">
    <property type="entry name" value="Abhydrolase_3"/>
    <property type="match status" value="1"/>
</dbReference>
<dbReference type="PANTHER" id="PTHR48081:SF8">
    <property type="entry name" value="ALPHA_BETA HYDROLASE FOLD-3 DOMAIN-CONTAINING PROTEIN-RELATED"/>
    <property type="match status" value="1"/>
</dbReference>
<dbReference type="EMBL" id="JAPQKO010000001">
    <property type="protein sequence ID" value="KAJ5184241.1"/>
    <property type="molecule type" value="Genomic_DNA"/>
</dbReference>
<protein>
    <recommendedName>
        <fullName evidence="2">Alpha/beta hydrolase fold-3 domain-containing protein</fullName>
    </recommendedName>
</protein>
<dbReference type="InterPro" id="IPR029058">
    <property type="entry name" value="AB_hydrolase_fold"/>
</dbReference>
<dbReference type="AlphaFoldDB" id="A0A9W9LZU2"/>
<dbReference type="PANTHER" id="PTHR48081">
    <property type="entry name" value="AB HYDROLASE SUPERFAMILY PROTEIN C4A8.06C"/>
    <property type="match status" value="1"/>
</dbReference>
<comment type="caution">
    <text evidence="3">The sequence shown here is derived from an EMBL/GenBank/DDBJ whole genome shotgun (WGS) entry which is preliminary data.</text>
</comment>
<reference evidence="3" key="2">
    <citation type="journal article" date="2023" name="IMA Fungus">
        <title>Comparative genomic study of the Penicillium genus elucidates a diverse pangenome and 15 lateral gene transfer events.</title>
        <authorList>
            <person name="Petersen C."/>
            <person name="Sorensen T."/>
            <person name="Nielsen M.R."/>
            <person name="Sondergaard T.E."/>
            <person name="Sorensen J.L."/>
            <person name="Fitzpatrick D.A."/>
            <person name="Frisvad J.C."/>
            <person name="Nielsen K.L."/>
        </authorList>
    </citation>
    <scope>NUCLEOTIDE SEQUENCE</scope>
    <source>
        <strain evidence="3">IBT 21917</strain>
    </source>
</reference>
<keyword evidence="1" id="KW-0378">Hydrolase</keyword>
<evidence type="ECO:0000259" key="2">
    <source>
        <dbReference type="Pfam" id="PF07859"/>
    </source>
</evidence>
<gene>
    <name evidence="3" type="ORF">N7492_001857</name>
</gene>
<dbReference type="GO" id="GO:0017000">
    <property type="term" value="P:antibiotic biosynthetic process"/>
    <property type="evidence" value="ECO:0007669"/>
    <property type="project" value="UniProtKB-ARBA"/>
</dbReference>
<organism evidence="3 4">
    <name type="scientific">Penicillium capsulatum</name>
    <dbReference type="NCBI Taxonomy" id="69766"/>
    <lineage>
        <taxon>Eukaryota</taxon>
        <taxon>Fungi</taxon>
        <taxon>Dikarya</taxon>
        <taxon>Ascomycota</taxon>
        <taxon>Pezizomycotina</taxon>
        <taxon>Eurotiomycetes</taxon>
        <taxon>Eurotiomycetidae</taxon>
        <taxon>Eurotiales</taxon>
        <taxon>Aspergillaceae</taxon>
        <taxon>Penicillium</taxon>
    </lineage>
</organism>
<dbReference type="SUPFAM" id="SSF53474">
    <property type="entry name" value="alpha/beta-Hydrolases"/>
    <property type="match status" value="1"/>
</dbReference>
<proteinExistence type="predicted"/>
<dbReference type="OrthoDB" id="408631at2759"/>
<evidence type="ECO:0000313" key="4">
    <source>
        <dbReference type="Proteomes" id="UP001146351"/>
    </source>
</evidence>
<evidence type="ECO:0000313" key="3">
    <source>
        <dbReference type="EMBL" id="KAJ5184241.1"/>
    </source>
</evidence>
<dbReference type="Gene3D" id="3.40.50.1820">
    <property type="entry name" value="alpha/beta hydrolase"/>
    <property type="match status" value="1"/>
</dbReference>
<dbReference type="InterPro" id="IPR050300">
    <property type="entry name" value="GDXG_lipolytic_enzyme"/>
</dbReference>
<reference evidence="3" key="1">
    <citation type="submission" date="2022-11" db="EMBL/GenBank/DDBJ databases">
        <authorList>
            <person name="Petersen C."/>
        </authorList>
    </citation>
    <scope>NUCLEOTIDE SEQUENCE</scope>
    <source>
        <strain evidence="3">IBT 21917</strain>
    </source>
</reference>
<name>A0A9W9LZU2_9EURO</name>
<evidence type="ECO:0000256" key="1">
    <source>
        <dbReference type="ARBA" id="ARBA00022801"/>
    </source>
</evidence>
<accession>A0A9W9LZU2</accession>
<dbReference type="Proteomes" id="UP001146351">
    <property type="component" value="Unassembled WGS sequence"/>
</dbReference>
<feature type="domain" description="Alpha/beta hydrolase fold-3" evidence="2">
    <location>
        <begin position="92"/>
        <end position="323"/>
    </location>
</feature>
<sequence>MADFSEYTGPSADWIALEPSLPKAPDLPLDQLIQFVNKDREERAAETMVSSGYNSKVEIQDHTVSARDGSTLEARTYRPVGISPSQPLPVYIHLHGGGYVFGTLASEDAICSQIVVSQVEKGTPFVVFNLNYRHTPVHRFPAAWDDVEDAFIWVHEHIREIGGIGDQVVIGGISAGAQLTAALTLAQLHDKNKKLAAYPKIRGQVLMIPPVVQMKHYAPRQEMLRSPELSSLVQCAEAPLLPISRIQLFTKLLEIPGEDGGHRNLRTNPGNATAEEVKDLPPTTFGIAGNDPLRDEALFYAKLLSENGVPTDVHVFRGVPHAFRRFGDKLSASEYWDRVMNDGIPWALSNPAAGPFEIKSD</sequence>
<dbReference type="InterPro" id="IPR013094">
    <property type="entry name" value="AB_hydrolase_3"/>
</dbReference>
<dbReference type="GO" id="GO:0016787">
    <property type="term" value="F:hydrolase activity"/>
    <property type="evidence" value="ECO:0007669"/>
    <property type="project" value="UniProtKB-KW"/>
</dbReference>
<dbReference type="GO" id="GO:0072330">
    <property type="term" value="P:monocarboxylic acid biosynthetic process"/>
    <property type="evidence" value="ECO:0007669"/>
    <property type="project" value="UniProtKB-ARBA"/>
</dbReference>